<dbReference type="KEGG" id="rgl:CS053_15775"/>
<dbReference type="AlphaFoldDB" id="A0A5B9E2M8"/>
<gene>
    <name evidence="3" type="ORF">CS053_15775</name>
</gene>
<evidence type="ECO:0000313" key="3">
    <source>
        <dbReference type="EMBL" id="QEE25804.1"/>
    </source>
</evidence>
<dbReference type="InterPro" id="IPR010982">
    <property type="entry name" value="Lambda_DNA-bd_dom_sf"/>
</dbReference>
<dbReference type="SMART" id="SM00530">
    <property type="entry name" value="HTH_XRE"/>
    <property type="match status" value="1"/>
</dbReference>
<dbReference type="InterPro" id="IPR039554">
    <property type="entry name" value="HigA2-like_HTH"/>
</dbReference>
<dbReference type="RefSeq" id="WP_147628097.1">
    <property type="nucleotide sequence ID" value="NZ_CP042807.1"/>
</dbReference>
<name>A0A5B9E2M8_9GAMM</name>
<dbReference type="Gene3D" id="1.10.260.40">
    <property type="entry name" value="lambda repressor-like DNA-binding domains"/>
    <property type="match status" value="1"/>
</dbReference>
<dbReference type="PROSITE" id="PS50943">
    <property type="entry name" value="HTH_CROC1"/>
    <property type="match status" value="1"/>
</dbReference>
<feature type="domain" description="HTH cro/C1-type" evidence="2">
    <location>
        <begin position="33"/>
        <end position="86"/>
    </location>
</feature>
<protein>
    <submittedName>
        <fullName evidence="3">Helix-turn-helix domain-containing protein</fullName>
    </submittedName>
</protein>
<dbReference type="CDD" id="cd00093">
    <property type="entry name" value="HTH_XRE"/>
    <property type="match status" value="1"/>
</dbReference>
<dbReference type="EMBL" id="CP042807">
    <property type="protein sequence ID" value="QEE25804.1"/>
    <property type="molecule type" value="Genomic_DNA"/>
</dbReference>
<feature type="compositionally biased region" description="Polar residues" evidence="1">
    <location>
        <begin position="110"/>
        <end position="122"/>
    </location>
</feature>
<evidence type="ECO:0000256" key="1">
    <source>
        <dbReference type="SAM" id="MobiDB-lite"/>
    </source>
</evidence>
<dbReference type="Proteomes" id="UP000321807">
    <property type="component" value="Chromosome"/>
</dbReference>
<evidence type="ECO:0000313" key="4">
    <source>
        <dbReference type="Proteomes" id="UP000321807"/>
    </source>
</evidence>
<sequence>MAKKFAELEAKMLPASRSRSDALYEKLVSEMPLHELRQAKALSQVKLAKALHINQAAVSKMENRADMYISTLRDYIRAMGGDLEIVARFPDGAVSIQNFADYGARHKGATKSTKARPSTLPTKRSERKTA</sequence>
<accession>A0A5B9E2M8</accession>
<organism evidence="3 4">
    <name type="scientific">Rhodanobacter glycinis</name>
    <dbReference type="NCBI Taxonomy" id="582702"/>
    <lineage>
        <taxon>Bacteria</taxon>
        <taxon>Pseudomonadati</taxon>
        <taxon>Pseudomonadota</taxon>
        <taxon>Gammaproteobacteria</taxon>
        <taxon>Lysobacterales</taxon>
        <taxon>Rhodanobacteraceae</taxon>
        <taxon>Rhodanobacter</taxon>
    </lineage>
</organism>
<dbReference type="Pfam" id="PF13744">
    <property type="entry name" value="HTH_37"/>
    <property type="match status" value="1"/>
</dbReference>
<dbReference type="SUPFAM" id="SSF47413">
    <property type="entry name" value="lambda repressor-like DNA-binding domains"/>
    <property type="match status" value="1"/>
</dbReference>
<evidence type="ECO:0000259" key="2">
    <source>
        <dbReference type="PROSITE" id="PS50943"/>
    </source>
</evidence>
<feature type="region of interest" description="Disordered" evidence="1">
    <location>
        <begin position="105"/>
        <end position="130"/>
    </location>
</feature>
<reference evidence="3 4" key="1">
    <citation type="submission" date="2019-08" db="EMBL/GenBank/DDBJ databases">
        <title>Complete genome sequence of Rhodanobacter glycinis strain T01E-68 isolated from tomato root.</title>
        <authorList>
            <person name="Weon H.-Y."/>
            <person name="Lee S.A."/>
        </authorList>
    </citation>
    <scope>NUCLEOTIDE SEQUENCE [LARGE SCALE GENOMIC DNA]</scope>
    <source>
        <strain evidence="3 4">T01E-68</strain>
    </source>
</reference>
<dbReference type="GO" id="GO:0003677">
    <property type="term" value="F:DNA binding"/>
    <property type="evidence" value="ECO:0007669"/>
    <property type="project" value="InterPro"/>
</dbReference>
<proteinExistence type="predicted"/>
<dbReference type="InterPro" id="IPR001387">
    <property type="entry name" value="Cro/C1-type_HTH"/>
</dbReference>